<accession>A0ABW2J2E5</accession>
<proteinExistence type="predicted"/>
<dbReference type="InterPro" id="IPR002938">
    <property type="entry name" value="FAD-bd"/>
</dbReference>
<dbReference type="PRINTS" id="PR00420">
    <property type="entry name" value="RNGMNOXGNASE"/>
</dbReference>
<dbReference type="EMBL" id="JBHTCC010000001">
    <property type="protein sequence ID" value="MFC7297294.1"/>
    <property type="molecule type" value="Genomic_DNA"/>
</dbReference>
<dbReference type="RefSeq" id="WP_382232457.1">
    <property type="nucleotide sequence ID" value="NZ_JBHTCC010000001.1"/>
</dbReference>
<dbReference type="Gene3D" id="3.50.50.60">
    <property type="entry name" value="FAD/NAD(P)-binding domain"/>
    <property type="match status" value="2"/>
</dbReference>
<evidence type="ECO:0000313" key="4">
    <source>
        <dbReference type="Proteomes" id="UP001596379"/>
    </source>
</evidence>
<feature type="domain" description="FAD-binding" evidence="2">
    <location>
        <begin position="7"/>
        <end position="322"/>
    </location>
</feature>
<reference evidence="4" key="1">
    <citation type="journal article" date="2019" name="Int. J. Syst. Evol. Microbiol.">
        <title>The Global Catalogue of Microorganisms (GCM) 10K type strain sequencing project: providing services to taxonomists for standard genome sequencing and annotation.</title>
        <authorList>
            <consortium name="The Broad Institute Genomics Platform"/>
            <consortium name="The Broad Institute Genome Sequencing Center for Infectious Disease"/>
            <person name="Wu L."/>
            <person name="Ma J."/>
        </authorList>
    </citation>
    <scope>NUCLEOTIDE SEQUENCE [LARGE SCALE GENOMIC DNA]</scope>
    <source>
        <strain evidence="4">CCUG 36956</strain>
    </source>
</reference>
<protein>
    <submittedName>
        <fullName evidence="3">FAD-dependent oxidoreductase</fullName>
    </submittedName>
</protein>
<dbReference type="InterPro" id="IPR050631">
    <property type="entry name" value="PheA/TfdB_FAD_monoxygenase"/>
</dbReference>
<dbReference type="PANTHER" id="PTHR43476:SF5">
    <property type="entry name" value="FAD-DEPENDENT MONOOXYGENASE"/>
    <property type="match status" value="1"/>
</dbReference>
<keyword evidence="4" id="KW-1185">Reference proteome</keyword>
<dbReference type="PANTHER" id="PTHR43476">
    <property type="entry name" value="3-(3-HYDROXY-PHENYL)PROPIONATE/3-HYDROXYCINNAMIC ACID HYDROXYLASE"/>
    <property type="match status" value="1"/>
</dbReference>
<dbReference type="Pfam" id="PF01494">
    <property type="entry name" value="FAD_binding_3"/>
    <property type="match status" value="1"/>
</dbReference>
<evidence type="ECO:0000256" key="1">
    <source>
        <dbReference type="ARBA" id="ARBA00023002"/>
    </source>
</evidence>
<keyword evidence="1" id="KW-0560">Oxidoreductase</keyword>
<organism evidence="3 4">
    <name type="scientific">Herminiimonas aquatilis</name>
    <dbReference type="NCBI Taxonomy" id="345342"/>
    <lineage>
        <taxon>Bacteria</taxon>
        <taxon>Pseudomonadati</taxon>
        <taxon>Pseudomonadota</taxon>
        <taxon>Betaproteobacteria</taxon>
        <taxon>Burkholderiales</taxon>
        <taxon>Oxalobacteraceae</taxon>
        <taxon>Herminiimonas</taxon>
    </lineage>
</organism>
<evidence type="ECO:0000313" key="3">
    <source>
        <dbReference type="EMBL" id="MFC7297294.1"/>
    </source>
</evidence>
<comment type="caution">
    <text evidence="3">The sequence shown here is derived from an EMBL/GenBank/DDBJ whole genome shotgun (WGS) entry which is preliminary data.</text>
</comment>
<gene>
    <name evidence="3" type="ORF">ACFQO0_02465</name>
</gene>
<dbReference type="NCBIfam" id="NF004834">
    <property type="entry name" value="PRK06185.1-3"/>
    <property type="match status" value="1"/>
</dbReference>
<dbReference type="Proteomes" id="UP001596379">
    <property type="component" value="Unassembled WGS sequence"/>
</dbReference>
<dbReference type="SUPFAM" id="SSF51905">
    <property type="entry name" value="FAD/NAD(P)-binding domain"/>
    <property type="match status" value="1"/>
</dbReference>
<sequence>MPNEIHTRCCIAGGGPAGMMLGLLLARASIDVVVLEKHGDFLRDFRGDTVHPSTMELMHELGLLQRFLQRPHDKAFQLSINVAGQEWQIADFSRLRTQCNFIALMPQWDFLDFLRDEAVTYPNFQLIQNADVTGLLESGEHISGVRVDSAQGLHSVHADLVIGADGRHSTVRKAAGLTVRDLGAPIDVLWMRLPVATGDPSTTGARLGAGQFFVMLNRGSYWQCAYVIPKGGVDAIRMRGLNAFHAELTAVAPLFADRVQSLQSWDDIKLLSVTVDRLERWWKPGLLCIGDAAHAMSPIGGVGINLAIQDAVATANILSKSLANPQVRAKALTPLLKQIQSRRLFPARITQAIQVAIQNRVLVPLIGKQGKQALTVPWPLKLLNRWPALRKLPAYAVGIGIQPEHILDRQVHTESHTPAQPISK</sequence>
<dbReference type="NCBIfam" id="NF004833">
    <property type="entry name" value="PRK06185.1-1"/>
    <property type="match status" value="1"/>
</dbReference>
<evidence type="ECO:0000259" key="2">
    <source>
        <dbReference type="Pfam" id="PF01494"/>
    </source>
</evidence>
<dbReference type="InterPro" id="IPR036188">
    <property type="entry name" value="FAD/NAD-bd_sf"/>
</dbReference>
<name>A0ABW2J2E5_9BURK</name>